<proteinExistence type="predicted"/>
<dbReference type="OMA" id="KTEAVHL"/>
<dbReference type="PANTHER" id="PTHR12138:SF148">
    <property type="entry name" value="SECRETED PROTEIN"/>
    <property type="match status" value="1"/>
</dbReference>
<reference evidence="1 2" key="1">
    <citation type="submission" date="2009-03" db="EMBL/GenBank/DDBJ databases">
        <authorList>
            <person name="Warren W."/>
            <person name="Ye L."/>
            <person name="Minx P."/>
            <person name="Worley K."/>
            <person name="Gibbs R."/>
            <person name="Wilson R.K."/>
        </authorList>
    </citation>
    <scope>NUCLEOTIDE SEQUENCE [LARGE SCALE GENOMIC DNA]</scope>
</reference>
<name>A0A8I3VZG2_CALJA</name>
<dbReference type="Ensembl" id="ENSCJAT00000136810.1">
    <property type="protein sequence ID" value="ENSCJAP00000083159.1"/>
    <property type="gene ID" value="ENSCJAG00000074840.1"/>
</dbReference>
<organism evidence="1 2">
    <name type="scientific">Callithrix jacchus</name>
    <name type="common">White-tufted-ear marmoset</name>
    <name type="synonym">Simia Jacchus</name>
    <dbReference type="NCBI Taxonomy" id="9483"/>
    <lineage>
        <taxon>Eukaryota</taxon>
        <taxon>Metazoa</taxon>
        <taxon>Chordata</taxon>
        <taxon>Craniata</taxon>
        <taxon>Vertebrata</taxon>
        <taxon>Euteleostomi</taxon>
        <taxon>Mammalia</taxon>
        <taxon>Eutheria</taxon>
        <taxon>Euarchontoglires</taxon>
        <taxon>Primates</taxon>
        <taxon>Haplorrhini</taxon>
        <taxon>Platyrrhini</taxon>
        <taxon>Cebidae</taxon>
        <taxon>Callitrichinae</taxon>
        <taxon>Callithrix</taxon>
        <taxon>Callithrix</taxon>
    </lineage>
</organism>
<dbReference type="GeneTree" id="ENSGT00940000166898"/>
<reference evidence="1" key="3">
    <citation type="submission" date="2025-09" db="UniProtKB">
        <authorList>
            <consortium name="Ensembl"/>
        </authorList>
    </citation>
    <scope>IDENTIFICATION</scope>
</reference>
<evidence type="ECO:0000313" key="2">
    <source>
        <dbReference type="Proteomes" id="UP000008225"/>
    </source>
</evidence>
<reference evidence="1" key="2">
    <citation type="submission" date="2025-08" db="UniProtKB">
        <authorList>
            <consortium name="Ensembl"/>
        </authorList>
    </citation>
    <scope>IDENTIFICATION</scope>
</reference>
<protein>
    <submittedName>
        <fullName evidence="1">Uncharacterized protein</fullName>
    </submittedName>
</protein>
<dbReference type="AlphaFoldDB" id="A0A8I3VZG2"/>
<dbReference type="PANTHER" id="PTHR12138">
    <property type="entry name" value="PRIMATE-EXPANDED PROTEIN FAMILY"/>
    <property type="match status" value="1"/>
</dbReference>
<evidence type="ECO:0000313" key="1">
    <source>
        <dbReference type="Ensembl" id="ENSCJAP00000083159.1"/>
    </source>
</evidence>
<sequence length="98" mass="10909">RLDFSDKTEAVHLSSSFSYWVLENLNSGEFAFFFFLRWNLTLSFRLECSGAISAHCNLQLPDSSDSPVSASRVAGTTGTRHHAQLIFCIFSRDGVSPC</sequence>
<accession>A0A8I3VZG2</accession>
<dbReference type="Proteomes" id="UP000008225">
    <property type="component" value="Chromosome 18"/>
</dbReference>
<dbReference type="PRINTS" id="PR02045">
    <property type="entry name" value="F138DOMAIN"/>
</dbReference>
<keyword evidence="2" id="KW-1185">Reference proteome</keyword>